<dbReference type="Proteomes" id="UP001240447">
    <property type="component" value="Unassembled WGS sequence"/>
</dbReference>
<keyword evidence="4" id="KW-1185">Reference proteome</keyword>
<dbReference type="SUPFAM" id="SSF69304">
    <property type="entry name" value="Tricorn protease N-terminal domain"/>
    <property type="match status" value="1"/>
</dbReference>
<keyword evidence="2" id="KW-0732">Signal</keyword>
<evidence type="ECO:0000256" key="2">
    <source>
        <dbReference type="SAM" id="SignalP"/>
    </source>
</evidence>
<sequence length="434" mass="46186">MRSARVAAAAVLAMVVGLLTSVGTQMAVPEVAHAAGPGGTIVFVKDHDVWLVRPDGTGMRRVTRDGTSSTPYRSPSMSDAGVIAVGLGDEIVQLRQNGTVVRRFDPQPLKNSAGQNIDGPPMTVAISPDGSRIAYAFTAYTCPAGLGCGVRTASGVTASSRATAPTAVSSFRNPSWVTNKRLMLHGGYQFQVMLHELGQSPVHWFDDEDVVPEGVVGEDLDDAAVSRDGSRLAVLRGYGDETRLFLAAVNGNVRTGAPGAVPDPTYLCTTNEDANLASPSWGPDNRSVVAAETGGLTVITEGSTCESNVNRSIAPGGSQPHWSPAGLQSGTKPSPTPPPATKKKLVLKQRPVIKGVPRVGRKVRVTTGRWSTKPRAIAFRWFRGNAPIKGKVGARKVYRVRPADRGRKLSVRVSVKTPQHRLTRVRTKAVRVRR</sequence>
<proteinExistence type="predicted"/>
<organism evidence="3 4">
    <name type="scientific">Nocardioides massiliensis</name>
    <dbReference type="NCBI Taxonomy" id="1325935"/>
    <lineage>
        <taxon>Bacteria</taxon>
        <taxon>Bacillati</taxon>
        <taxon>Actinomycetota</taxon>
        <taxon>Actinomycetes</taxon>
        <taxon>Propionibacteriales</taxon>
        <taxon>Nocardioidaceae</taxon>
        <taxon>Nocardioides</taxon>
    </lineage>
</organism>
<dbReference type="EMBL" id="JAUSQM010000001">
    <property type="protein sequence ID" value="MDP9821965.1"/>
    <property type="molecule type" value="Genomic_DNA"/>
</dbReference>
<evidence type="ECO:0000313" key="3">
    <source>
        <dbReference type="EMBL" id="MDP9821965.1"/>
    </source>
</evidence>
<protein>
    <submittedName>
        <fullName evidence="3">Tol biopolymer transport system component</fullName>
    </submittedName>
</protein>
<name>A0ABT9NNH5_9ACTN</name>
<gene>
    <name evidence="3" type="ORF">J2S59_001774</name>
</gene>
<evidence type="ECO:0000313" key="4">
    <source>
        <dbReference type="Proteomes" id="UP001240447"/>
    </source>
</evidence>
<dbReference type="InterPro" id="IPR011042">
    <property type="entry name" value="6-blade_b-propeller_TolB-like"/>
</dbReference>
<feature type="signal peptide" evidence="2">
    <location>
        <begin position="1"/>
        <end position="27"/>
    </location>
</feature>
<feature type="chain" id="PRO_5045762685" evidence="2">
    <location>
        <begin position="28"/>
        <end position="434"/>
    </location>
</feature>
<feature type="region of interest" description="Disordered" evidence="1">
    <location>
        <begin position="307"/>
        <end position="343"/>
    </location>
</feature>
<accession>A0ABT9NNH5</accession>
<dbReference type="Gene3D" id="2.60.40.2700">
    <property type="match status" value="1"/>
</dbReference>
<dbReference type="Gene3D" id="2.120.10.30">
    <property type="entry name" value="TolB, C-terminal domain"/>
    <property type="match status" value="1"/>
</dbReference>
<dbReference type="RefSeq" id="WP_181642460.1">
    <property type="nucleotide sequence ID" value="NZ_CCXJ01000661.1"/>
</dbReference>
<comment type="caution">
    <text evidence="3">The sequence shown here is derived from an EMBL/GenBank/DDBJ whole genome shotgun (WGS) entry which is preliminary data.</text>
</comment>
<reference evidence="3 4" key="1">
    <citation type="submission" date="2023-07" db="EMBL/GenBank/DDBJ databases">
        <title>Sequencing the genomes of 1000 actinobacteria strains.</title>
        <authorList>
            <person name="Klenk H.-P."/>
        </authorList>
    </citation>
    <scope>NUCLEOTIDE SEQUENCE [LARGE SCALE GENOMIC DNA]</scope>
    <source>
        <strain evidence="3 4">GD13</strain>
    </source>
</reference>
<evidence type="ECO:0000256" key="1">
    <source>
        <dbReference type="SAM" id="MobiDB-lite"/>
    </source>
</evidence>